<organism evidence="1 2">
    <name type="scientific">Vitreoscilla filiformis</name>
    <dbReference type="NCBI Taxonomy" id="63"/>
    <lineage>
        <taxon>Bacteria</taxon>
        <taxon>Pseudomonadati</taxon>
        <taxon>Pseudomonadota</taxon>
        <taxon>Betaproteobacteria</taxon>
        <taxon>Neisseriales</taxon>
        <taxon>Neisseriaceae</taxon>
        <taxon>Vitreoscilla</taxon>
    </lineage>
</organism>
<protein>
    <submittedName>
        <fullName evidence="1">Uncharacterized protein</fullName>
    </submittedName>
</protein>
<dbReference type="Proteomes" id="UP000199729">
    <property type="component" value="Chromosome"/>
</dbReference>
<name>A0A221KFA8_VITFI</name>
<sequence length="45" mass="5095">MRAPLERFGDFIEEAHGARFFLTSSDGDRLGRHAIPRPGQRLALE</sequence>
<evidence type="ECO:0000313" key="1">
    <source>
        <dbReference type="EMBL" id="ASM77724.1"/>
    </source>
</evidence>
<proteinExistence type="predicted"/>
<reference evidence="1 2" key="1">
    <citation type="submission" date="2017-07" db="EMBL/GenBank/DDBJ databases">
        <title>Complete Genome Sequence of the cosmetic ferment Vitreoscilla filiformis (ATCC15551).</title>
        <authorList>
            <person name="Contreras S."/>
            <person name="Sagory-Zalkind P."/>
            <person name="Blanquart H."/>
            <person name="Iltis A."/>
            <person name="Morand S.C."/>
        </authorList>
    </citation>
    <scope>NUCLEOTIDE SEQUENCE [LARGE SCALE GENOMIC DNA]</scope>
    <source>
        <strain evidence="1 2">ATCC 15551</strain>
    </source>
</reference>
<dbReference type="EMBL" id="CP022423">
    <property type="protein sequence ID" value="ASM77724.1"/>
    <property type="molecule type" value="Genomic_DNA"/>
</dbReference>
<dbReference type="AlphaFoldDB" id="A0A221KFA8"/>
<gene>
    <name evidence="1" type="ORF">VITFI_CDS1946</name>
</gene>
<keyword evidence="2" id="KW-1185">Reference proteome</keyword>
<evidence type="ECO:0000313" key="2">
    <source>
        <dbReference type="Proteomes" id="UP000199729"/>
    </source>
</evidence>
<dbReference type="KEGG" id="vff:VITFI_CDS1946"/>
<accession>A0A221KFA8</accession>